<proteinExistence type="predicted"/>
<dbReference type="Proteomes" id="UP001195914">
    <property type="component" value="Unassembled WGS sequence"/>
</dbReference>
<reference evidence="2" key="1">
    <citation type="journal article" date="2014" name="Nucleic Acids Res.">
        <title>The evolutionary dynamics of variant antigen genes in Babesia reveal a history of genomic innovation underlying host-parasite interaction.</title>
        <authorList>
            <person name="Jackson A.P."/>
            <person name="Otto T.D."/>
            <person name="Darby A."/>
            <person name="Ramaprasad A."/>
            <person name="Xia D."/>
            <person name="Echaide I.E."/>
            <person name="Farber M."/>
            <person name="Gahlot S."/>
            <person name="Gamble J."/>
            <person name="Gupta D."/>
            <person name="Gupta Y."/>
            <person name="Jackson L."/>
            <person name="Malandrin L."/>
            <person name="Malas T.B."/>
            <person name="Moussa E."/>
            <person name="Nair M."/>
            <person name="Reid A.J."/>
            <person name="Sanders M."/>
            <person name="Sharma J."/>
            <person name="Tracey A."/>
            <person name="Quail M.A."/>
            <person name="Weir W."/>
            <person name="Wastling J.M."/>
            <person name="Hall N."/>
            <person name="Willadsen P."/>
            <person name="Lingelbach K."/>
            <person name="Shiels B."/>
            <person name="Tait A."/>
            <person name="Berriman M."/>
            <person name="Allred D.R."/>
            <person name="Pain A."/>
        </authorList>
    </citation>
    <scope>NUCLEOTIDE SEQUENCE</scope>
    <source>
        <strain evidence="2">1802A</strain>
    </source>
</reference>
<name>A0AAD9GJH8_BABDI</name>
<comment type="caution">
    <text evidence="2">The sequence shown here is derived from an EMBL/GenBank/DDBJ whole genome shotgun (WGS) entry which is preliminary data.</text>
</comment>
<dbReference type="Gene3D" id="3.10.20.90">
    <property type="entry name" value="Phosphatidylinositol 3-kinase Catalytic Subunit, Chain A, domain 1"/>
    <property type="match status" value="1"/>
</dbReference>
<reference evidence="2" key="2">
    <citation type="submission" date="2021-05" db="EMBL/GenBank/DDBJ databases">
        <authorList>
            <person name="Pain A."/>
        </authorList>
    </citation>
    <scope>NUCLEOTIDE SEQUENCE</scope>
    <source>
        <strain evidence="2">1802A</strain>
    </source>
</reference>
<dbReference type="Pfam" id="PF00240">
    <property type="entry name" value="ubiquitin"/>
    <property type="match status" value="1"/>
</dbReference>
<feature type="domain" description="Ubiquitin-like" evidence="1">
    <location>
        <begin position="1"/>
        <end position="48"/>
    </location>
</feature>
<dbReference type="InterPro" id="IPR029071">
    <property type="entry name" value="Ubiquitin-like_domsf"/>
</dbReference>
<dbReference type="InterPro" id="IPR000626">
    <property type="entry name" value="Ubiquitin-like_dom"/>
</dbReference>
<evidence type="ECO:0000313" key="3">
    <source>
        <dbReference type="Proteomes" id="UP001195914"/>
    </source>
</evidence>
<evidence type="ECO:0000313" key="2">
    <source>
        <dbReference type="EMBL" id="KAK1939478.1"/>
    </source>
</evidence>
<sequence length="51" mass="5880">MQIIIKTLTGHRRIFDFDPADTICQVKSTLQERECIDISQIRLIYSGRANA</sequence>
<keyword evidence="3" id="KW-1185">Reference proteome</keyword>
<protein>
    <recommendedName>
        <fullName evidence="1">Ubiquitin-like domain-containing protein</fullName>
    </recommendedName>
</protein>
<accession>A0AAD9GJH8</accession>
<dbReference type="EMBL" id="JAHBMH010000007">
    <property type="protein sequence ID" value="KAK1939478.1"/>
    <property type="molecule type" value="Genomic_DNA"/>
</dbReference>
<gene>
    <name evidence="2" type="ORF">X943_000383</name>
</gene>
<dbReference type="PROSITE" id="PS50053">
    <property type="entry name" value="UBIQUITIN_2"/>
    <property type="match status" value="1"/>
</dbReference>
<evidence type="ECO:0000259" key="1">
    <source>
        <dbReference type="PROSITE" id="PS50053"/>
    </source>
</evidence>
<organism evidence="2 3">
    <name type="scientific">Babesia divergens</name>
    <dbReference type="NCBI Taxonomy" id="32595"/>
    <lineage>
        <taxon>Eukaryota</taxon>
        <taxon>Sar</taxon>
        <taxon>Alveolata</taxon>
        <taxon>Apicomplexa</taxon>
        <taxon>Aconoidasida</taxon>
        <taxon>Piroplasmida</taxon>
        <taxon>Babesiidae</taxon>
        <taxon>Babesia</taxon>
    </lineage>
</organism>
<dbReference type="AlphaFoldDB" id="A0AAD9GJH8"/>
<dbReference type="SUPFAM" id="SSF54236">
    <property type="entry name" value="Ubiquitin-like"/>
    <property type="match status" value="1"/>
</dbReference>